<dbReference type="GO" id="GO:0005886">
    <property type="term" value="C:plasma membrane"/>
    <property type="evidence" value="ECO:0007669"/>
    <property type="project" value="TreeGrafter"/>
</dbReference>
<feature type="transmembrane region" description="Helical" evidence="10">
    <location>
        <begin position="539"/>
        <end position="562"/>
    </location>
</feature>
<reference evidence="11 13" key="2">
    <citation type="submission" date="2018-11" db="EMBL/GenBank/DDBJ databases">
        <authorList>
            <consortium name="Pathogen Informatics"/>
        </authorList>
    </citation>
    <scope>NUCLEOTIDE SEQUENCE [LARGE SCALE GENOMIC DNA]</scope>
</reference>
<feature type="transmembrane region" description="Helical" evidence="10">
    <location>
        <begin position="48"/>
        <end position="66"/>
    </location>
</feature>
<name>A0A0N4U1Z2_DRAME</name>
<evidence type="ECO:0000256" key="5">
    <source>
        <dbReference type="ARBA" id="ARBA00022847"/>
    </source>
</evidence>
<proteinExistence type="inferred from homology"/>
<feature type="transmembrane region" description="Helical" evidence="10">
    <location>
        <begin position="508"/>
        <end position="527"/>
    </location>
</feature>
<feature type="transmembrane region" description="Helical" evidence="10">
    <location>
        <begin position="382"/>
        <end position="405"/>
    </location>
</feature>
<keyword evidence="9" id="KW-0915">Sodium</keyword>
<protein>
    <submittedName>
        <fullName evidence="14">Transporter</fullName>
    </submittedName>
</protein>
<evidence type="ECO:0000256" key="8">
    <source>
        <dbReference type="ARBA" id="ARBA00023180"/>
    </source>
</evidence>
<dbReference type="EMBL" id="UYYG01001151">
    <property type="protein sequence ID" value="VDN55046.1"/>
    <property type="molecule type" value="Genomic_DNA"/>
</dbReference>
<dbReference type="Pfam" id="PF00209">
    <property type="entry name" value="SNF"/>
    <property type="match status" value="1"/>
</dbReference>
<dbReference type="PANTHER" id="PTHR11616">
    <property type="entry name" value="SODIUM/CHLORIDE DEPENDENT TRANSPORTER"/>
    <property type="match status" value="1"/>
</dbReference>
<dbReference type="SUPFAM" id="SSF161070">
    <property type="entry name" value="SNF-like"/>
    <property type="match status" value="1"/>
</dbReference>
<comment type="subcellular location">
    <subcellularLocation>
        <location evidence="1">Membrane</location>
        <topology evidence="1">Multi-pass membrane protein</topology>
    </subcellularLocation>
</comment>
<organism evidence="12 14">
    <name type="scientific">Dracunculus medinensis</name>
    <name type="common">Guinea worm</name>
    <dbReference type="NCBI Taxonomy" id="318479"/>
    <lineage>
        <taxon>Eukaryota</taxon>
        <taxon>Metazoa</taxon>
        <taxon>Ecdysozoa</taxon>
        <taxon>Nematoda</taxon>
        <taxon>Chromadorea</taxon>
        <taxon>Rhabditida</taxon>
        <taxon>Spirurina</taxon>
        <taxon>Dracunculoidea</taxon>
        <taxon>Dracunculidae</taxon>
        <taxon>Dracunculus</taxon>
    </lineage>
</organism>
<evidence type="ECO:0000313" key="12">
    <source>
        <dbReference type="Proteomes" id="UP000038040"/>
    </source>
</evidence>
<sequence length="659" mass="74731">ITGYSPIITEFDLPEYIPEGDIEYPFEDIDEIGDENKIRSNWSSKSDYLLSTIGFNFGLGNIWRFPYLCFLHGGSAFFVPYFVMLIVAGIPTFFMELSLGQFASVGCISVWKVVPLFKGIGISMLVLACIICIFNNTVMAWSVFYFANSLKLTLPWATCANDWNSLGLSVQNGSLLLNGSCVLNVALDDPTLNTSQCNEVLMMSDAFDDVGSINWQLVICMLLASFLTFLFLFKGIKSAGKAVYIIVIAPYVILLVLFVRFLTLPGSLSGMLHYFSPRWDVLKNLTVWGEASVQVFYSLSVCTGGIVTLASYNRFHNNIFKDLWFLSIVDSVTSIFCGALIFSAVGFTCYEMDIPLDKFQLKSGMHLVFVHLPEAIAKLPVAPLYAILYFILISMILLTTTMFATETIVSAICDEFPERLRRNHRHVLTFVCLFFYMFGVPFCTAVSSAGIYWLMLLNDYVLTWPLVILAFFECMAISWVYGVDNLLDNIKWMIRFYPPIYIIWKIQWKLICPLLYLVIVSFVWLGYQPMKSGNYIYPSWANLIGWIISLAPLCFIPITALIKFCNGKGPLPQRWRDLLFPDGEWGPALAIHRAEYYPLQIPEARRLIIPSIKPIINGKEFINESFEKKAINMMDHSITNHSRSRASTTIPSFDRETAI</sequence>
<evidence type="ECO:0000313" key="13">
    <source>
        <dbReference type="Proteomes" id="UP000274756"/>
    </source>
</evidence>
<keyword evidence="5" id="KW-0769">Symport</keyword>
<feature type="transmembrane region" description="Helical" evidence="10">
    <location>
        <begin position="461"/>
        <end position="487"/>
    </location>
</feature>
<gene>
    <name evidence="11" type="ORF">DME_LOCUS5019</name>
</gene>
<keyword evidence="13" id="KW-1185">Reference proteome</keyword>
<feature type="transmembrane region" description="Helical" evidence="10">
    <location>
        <begin position="78"/>
        <end position="99"/>
    </location>
</feature>
<dbReference type="PRINTS" id="PR00176">
    <property type="entry name" value="NANEUSMPORT"/>
</dbReference>
<dbReference type="STRING" id="318479.A0A0N4U1Z2"/>
<dbReference type="Proteomes" id="UP000038040">
    <property type="component" value="Unplaced"/>
</dbReference>
<keyword evidence="8" id="KW-0325">Glycoprotein</keyword>
<evidence type="ECO:0000313" key="14">
    <source>
        <dbReference type="WBParaSite" id="DME_0000065901-mRNA-1"/>
    </source>
</evidence>
<feature type="transmembrane region" description="Helical" evidence="10">
    <location>
        <begin position="213"/>
        <end position="233"/>
    </location>
</feature>
<keyword evidence="4 10" id="KW-0812">Transmembrane</keyword>
<dbReference type="GO" id="GO:0089718">
    <property type="term" value="P:amino acid import across plasma membrane"/>
    <property type="evidence" value="ECO:0007669"/>
    <property type="project" value="TreeGrafter"/>
</dbReference>
<keyword evidence="3" id="KW-0813">Transport</keyword>
<dbReference type="InterPro" id="IPR037272">
    <property type="entry name" value="SNS_sf"/>
</dbReference>
<evidence type="ECO:0000256" key="4">
    <source>
        <dbReference type="ARBA" id="ARBA00022692"/>
    </source>
</evidence>
<feature type="transmembrane region" description="Helical" evidence="10">
    <location>
        <begin position="295"/>
        <end position="312"/>
    </location>
</feature>
<evidence type="ECO:0000256" key="7">
    <source>
        <dbReference type="ARBA" id="ARBA00023136"/>
    </source>
</evidence>
<evidence type="ECO:0000256" key="10">
    <source>
        <dbReference type="SAM" id="Phobius"/>
    </source>
</evidence>
<evidence type="ECO:0000256" key="3">
    <source>
        <dbReference type="ARBA" id="ARBA00022448"/>
    </source>
</evidence>
<feature type="transmembrane region" description="Helical" evidence="10">
    <location>
        <begin position="242"/>
        <end position="275"/>
    </location>
</feature>
<dbReference type="InterPro" id="IPR000175">
    <property type="entry name" value="Na/ntran_symport"/>
</dbReference>
<evidence type="ECO:0000313" key="11">
    <source>
        <dbReference type="EMBL" id="VDN55046.1"/>
    </source>
</evidence>
<dbReference type="WBParaSite" id="DME_0000065901-mRNA-1">
    <property type="protein sequence ID" value="DME_0000065901-mRNA-1"/>
    <property type="gene ID" value="DME_0000065901"/>
</dbReference>
<reference evidence="14" key="1">
    <citation type="submission" date="2017-02" db="UniProtKB">
        <authorList>
            <consortium name="WormBaseParasite"/>
        </authorList>
    </citation>
    <scope>IDENTIFICATION</scope>
</reference>
<feature type="binding site" evidence="9">
    <location>
        <position position="61"/>
    </location>
    <ligand>
        <name>Na(+)</name>
        <dbReference type="ChEBI" id="CHEBI:29101"/>
        <label>1</label>
    </ligand>
</feature>
<evidence type="ECO:0000256" key="1">
    <source>
        <dbReference type="ARBA" id="ARBA00004141"/>
    </source>
</evidence>
<feature type="transmembrane region" description="Helical" evidence="10">
    <location>
        <begin position="120"/>
        <end position="147"/>
    </location>
</feature>
<comment type="similarity">
    <text evidence="2">Belongs to the sodium:neurotransmitter symporter (SNF) (TC 2.A.22) family.</text>
</comment>
<accession>A0A0N4U1Z2</accession>
<keyword evidence="9" id="KW-0479">Metal-binding</keyword>
<feature type="binding site" evidence="9">
    <location>
        <position position="298"/>
    </location>
    <ligand>
        <name>Na(+)</name>
        <dbReference type="ChEBI" id="CHEBI:29101"/>
        <label>1</label>
    </ligand>
</feature>
<evidence type="ECO:0000256" key="6">
    <source>
        <dbReference type="ARBA" id="ARBA00022989"/>
    </source>
</evidence>
<dbReference type="Proteomes" id="UP000274756">
    <property type="component" value="Unassembled WGS sequence"/>
</dbReference>
<dbReference type="PROSITE" id="PS50267">
    <property type="entry name" value="NA_NEUROTRAN_SYMP_3"/>
    <property type="match status" value="1"/>
</dbReference>
<feature type="transmembrane region" description="Helical" evidence="10">
    <location>
        <begin position="324"/>
        <end position="347"/>
    </location>
</feature>
<feature type="transmembrane region" description="Helical" evidence="10">
    <location>
        <begin position="426"/>
        <end position="455"/>
    </location>
</feature>
<keyword evidence="6 10" id="KW-1133">Transmembrane helix</keyword>
<dbReference type="OrthoDB" id="6581954at2759"/>
<keyword evidence="7 10" id="KW-0472">Membrane</keyword>
<dbReference type="GO" id="GO:0046872">
    <property type="term" value="F:metal ion binding"/>
    <property type="evidence" value="ECO:0007669"/>
    <property type="project" value="UniProtKB-KW"/>
</dbReference>
<evidence type="ECO:0000256" key="2">
    <source>
        <dbReference type="ARBA" id="ARBA00006459"/>
    </source>
</evidence>
<dbReference type="PANTHER" id="PTHR11616:SF321">
    <property type="entry name" value="SODIUM-DEPENDENT NUTRIENT AMINO ACID TRANSPORTER 1-RELATED"/>
    <property type="match status" value="1"/>
</dbReference>
<dbReference type="GO" id="GO:0015179">
    <property type="term" value="F:L-amino acid transmembrane transporter activity"/>
    <property type="evidence" value="ECO:0007669"/>
    <property type="project" value="TreeGrafter"/>
</dbReference>
<dbReference type="GO" id="GO:0005283">
    <property type="term" value="F:amino acid:sodium symporter activity"/>
    <property type="evidence" value="ECO:0007669"/>
    <property type="project" value="TreeGrafter"/>
</dbReference>
<evidence type="ECO:0000256" key="9">
    <source>
        <dbReference type="PIRSR" id="PIRSR600175-1"/>
    </source>
</evidence>
<dbReference type="AlphaFoldDB" id="A0A0N4U1Z2"/>
<feature type="binding site" evidence="9">
    <location>
        <position position="54"/>
    </location>
    <ligand>
        <name>Na(+)</name>
        <dbReference type="ChEBI" id="CHEBI:29101"/>
        <label>1</label>
    </ligand>
</feature>